<dbReference type="OrthoDB" id="1031727at2759"/>
<dbReference type="OMA" id="SSEICLM"/>
<feature type="compositionally biased region" description="Polar residues" evidence="1">
    <location>
        <begin position="134"/>
        <end position="151"/>
    </location>
</feature>
<feature type="region of interest" description="Disordered" evidence="1">
    <location>
        <begin position="131"/>
        <end position="153"/>
    </location>
</feature>
<proteinExistence type="predicted"/>
<evidence type="ECO:0000313" key="3">
    <source>
        <dbReference type="Proteomes" id="UP000029120"/>
    </source>
</evidence>
<evidence type="ECO:0000256" key="1">
    <source>
        <dbReference type="SAM" id="MobiDB-lite"/>
    </source>
</evidence>
<name>A0A087GK46_ARAAL</name>
<reference evidence="3" key="1">
    <citation type="journal article" date="2015" name="Nat. Plants">
        <title>Genome expansion of Arabis alpina linked with retrotransposition and reduced symmetric DNA methylation.</title>
        <authorList>
            <person name="Willing E.M."/>
            <person name="Rawat V."/>
            <person name="Mandakova T."/>
            <person name="Maumus F."/>
            <person name="James G.V."/>
            <person name="Nordstroem K.J."/>
            <person name="Becker C."/>
            <person name="Warthmann N."/>
            <person name="Chica C."/>
            <person name="Szarzynska B."/>
            <person name="Zytnicki M."/>
            <person name="Albani M.C."/>
            <person name="Kiefer C."/>
            <person name="Bergonzi S."/>
            <person name="Castaings L."/>
            <person name="Mateos J.L."/>
            <person name="Berns M.C."/>
            <person name="Bujdoso N."/>
            <person name="Piofczyk T."/>
            <person name="de Lorenzo L."/>
            <person name="Barrero-Sicilia C."/>
            <person name="Mateos I."/>
            <person name="Piednoel M."/>
            <person name="Hagmann J."/>
            <person name="Chen-Min-Tao R."/>
            <person name="Iglesias-Fernandez R."/>
            <person name="Schuster S.C."/>
            <person name="Alonso-Blanco C."/>
            <person name="Roudier F."/>
            <person name="Carbonero P."/>
            <person name="Paz-Ares J."/>
            <person name="Davis S.J."/>
            <person name="Pecinka A."/>
            <person name="Quesneville H."/>
            <person name="Colot V."/>
            <person name="Lysak M.A."/>
            <person name="Weigel D."/>
            <person name="Coupland G."/>
            <person name="Schneeberger K."/>
        </authorList>
    </citation>
    <scope>NUCLEOTIDE SEQUENCE [LARGE SCALE GENOMIC DNA]</scope>
    <source>
        <strain evidence="3">cv. Pajares</strain>
    </source>
</reference>
<evidence type="ECO:0000313" key="2">
    <source>
        <dbReference type="EMBL" id="KFK30248.1"/>
    </source>
</evidence>
<sequence length="364" mass="39771">MCVTYGAQAVALYEFQARMPFSVSRITYLTEAATEDDRRRNLADYNELVTGRHIVGVQRVLEEIFTEQEMQILHRVHFEMLYSNPVQEIPYVPPPPNVTHVITQNEGNPDMDLSGTNNNGHTRNVRHARAAGTNEPSQKGQVGSSSTQANGFHQLGLQPGVGPTTFAPRITFHQLGDVGLNLLDNYMQPQWDMSNGRDTYSSIFWDGMMSDNYEQDDDAYLLGGDETMLGFPPQAPSTTNTIILISDDSGDGSSTGSSSEICLMADFEIEHNLALLPTPITVILPEDISGIQSPTPPMIGENDPAVEIVCTQTTTATNLTPPMSVEPYLTLSLNINPMANGNGQVGESEEGYSSPDERETHGGC</sequence>
<organism evidence="2 3">
    <name type="scientific">Arabis alpina</name>
    <name type="common">Alpine rock-cress</name>
    <dbReference type="NCBI Taxonomy" id="50452"/>
    <lineage>
        <taxon>Eukaryota</taxon>
        <taxon>Viridiplantae</taxon>
        <taxon>Streptophyta</taxon>
        <taxon>Embryophyta</taxon>
        <taxon>Tracheophyta</taxon>
        <taxon>Spermatophyta</taxon>
        <taxon>Magnoliopsida</taxon>
        <taxon>eudicotyledons</taxon>
        <taxon>Gunneridae</taxon>
        <taxon>Pentapetalae</taxon>
        <taxon>rosids</taxon>
        <taxon>malvids</taxon>
        <taxon>Brassicales</taxon>
        <taxon>Brassicaceae</taxon>
        <taxon>Arabideae</taxon>
        <taxon>Arabis</taxon>
    </lineage>
</organism>
<accession>A0A087GK46</accession>
<dbReference type="Proteomes" id="UP000029120">
    <property type="component" value="Chromosome 7"/>
</dbReference>
<protein>
    <submittedName>
        <fullName evidence="2">Uncharacterized protein</fullName>
    </submittedName>
</protein>
<dbReference type="EMBL" id="CM002875">
    <property type="protein sequence ID" value="KFK30248.1"/>
    <property type="molecule type" value="Genomic_DNA"/>
</dbReference>
<keyword evidence="3" id="KW-1185">Reference proteome</keyword>
<dbReference type="AlphaFoldDB" id="A0A087GK46"/>
<dbReference type="Gramene" id="KFK30248">
    <property type="protein sequence ID" value="KFK30248"/>
    <property type="gene ID" value="AALP_AA7G236800"/>
</dbReference>
<feature type="region of interest" description="Disordered" evidence="1">
    <location>
        <begin position="339"/>
        <end position="364"/>
    </location>
</feature>
<feature type="compositionally biased region" description="Basic and acidic residues" evidence="1">
    <location>
        <begin position="355"/>
        <end position="364"/>
    </location>
</feature>
<gene>
    <name evidence="2" type="ordered locus">AALP_Aa7g236800</name>
</gene>